<dbReference type="CDD" id="cd00685">
    <property type="entry name" value="Trans_IPPS_HT"/>
    <property type="match status" value="1"/>
</dbReference>
<dbReference type="Pfam" id="PF00348">
    <property type="entry name" value="polyprenyl_synt"/>
    <property type="match status" value="1"/>
</dbReference>
<keyword evidence="6" id="KW-0414">Isoprene biosynthesis</keyword>
<evidence type="ECO:0000256" key="3">
    <source>
        <dbReference type="ARBA" id="ARBA00022679"/>
    </source>
</evidence>
<dbReference type="SFLD" id="SFLDS00005">
    <property type="entry name" value="Isoprenoid_Synthase_Type_I"/>
    <property type="match status" value="1"/>
</dbReference>
<dbReference type="InterPro" id="IPR000092">
    <property type="entry name" value="Polyprenyl_synt"/>
</dbReference>
<dbReference type="GeneID" id="95762772"/>
<evidence type="ECO:0000256" key="7">
    <source>
        <dbReference type="ARBA" id="ARBA00069024"/>
    </source>
</evidence>
<dbReference type="PANTHER" id="PTHR43281:SF1">
    <property type="entry name" value="FARNESYL DIPHOSPHATE SYNTHASE"/>
    <property type="match status" value="1"/>
</dbReference>
<keyword evidence="13" id="KW-1185">Reference proteome</keyword>
<evidence type="ECO:0000256" key="6">
    <source>
        <dbReference type="ARBA" id="ARBA00023229"/>
    </source>
</evidence>
<proteinExistence type="inferred from homology"/>
<evidence type="ECO:0000313" key="11">
    <source>
        <dbReference type="EMBL" id="MDR6331900.1"/>
    </source>
</evidence>
<protein>
    <recommendedName>
        <fullName evidence="7">Probable farnesyl diphosphate synthase</fullName>
    </recommendedName>
</protein>
<comment type="similarity">
    <text evidence="2 8">Belongs to the FPP/GGPP synthase family.</text>
</comment>
<keyword evidence="4" id="KW-0479">Metal-binding</keyword>
<dbReference type="FunFam" id="1.10.600.10:FF:000001">
    <property type="entry name" value="Geranylgeranyl diphosphate synthase"/>
    <property type="match status" value="1"/>
</dbReference>
<organism evidence="10 12">
    <name type="scientific">Xanthobacter flavus</name>
    <dbReference type="NCBI Taxonomy" id="281"/>
    <lineage>
        <taxon>Bacteria</taxon>
        <taxon>Pseudomonadati</taxon>
        <taxon>Pseudomonadota</taxon>
        <taxon>Alphaproteobacteria</taxon>
        <taxon>Hyphomicrobiales</taxon>
        <taxon>Xanthobacteraceae</taxon>
        <taxon>Xanthobacter</taxon>
    </lineage>
</organism>
<reference evidence="11 13" key="2">
    <citation type="submission" date="2023-07" db="EMBL/GenBank/DDBJ databases">
        <title>Genomic Encyclopedia of Type Strains, Phase IV (KMG-IV): sequencing the most valuable type-strain genomes for metagenomic binning, comparative biology and taxonomic classification.</title>
        <authorList>
            <person name="Goeker M."/>
        </authorList>
    </citation>
    <scope>NUCLEOTIDE SEQUENCE [LARGE SCALE GENOMIC DNA]</scope>
    <source>
        <strain evidence="11 13">DSM 338</strain>
    </source>
</reference>
<evidence type="ECO:0000256" key="1">
    <source>
        <dbReference type="ARBA" id="ARBA00001946"/>
    </source>
</evidence>
<dbReference type="AlphaFoldDB" id="A0A9W6FLG2"/>
<dbReference type="InterPro" id="IPR033749">
    <property type="entry name" value="Polyprenyl_synt_CS"/>
</dbReference>
<comment type="caution">
    <text evidence="10">The sequence shown here is derived from an EMBL/GenBank/DDBJ whole genome shotgun (WGS) entry which is preliminary data.</text>
</comment>
<evidence type="ECO:0000256" key="2">
    <source>
        <dbReference type="ARBA" id="ARBA00006706"/>
    </source>
</evidence>
<evidence type="ECO:0000256" key="8">
    <source>
        <dbReference type="RuleBase" id="RU004466"/>
    </source>
</evidence>
<evidence type="ECO:0000256" key="5">
    <source>
        <dbReference type="ARBA" id="ARBA00022842"/>
    </source>
</evidence>
<dbReference type="GO" id="GO:0046872">
    <property type="term" value="F:metal ion binding"/>
    <property type="evidence" value="ECO:0007669"/>
    <property type="project" value="UniProtKB-KW"/>
</dbReference>
<accession>A0A9W6FLG2</accession>
<dbReference type="Proteomes" id="UP001245370">
    <property type="component" value="Unassembled WGS sequence"/>
</dbReference>
<feature type="compositionally biased region" description="Basic and acidic residues" evidence="9">
    <location>
        <begin position="1"/>
        <end position="12"/>
    </location>
</feature>
<keyword evidence="5" id="KW-0460">Magnesium</keyword>
<dbReference type="InterPro" id="IPR008949">
    <property type="entry name" value="Isoprenoid_synthase_dom_sf"/>
</dbReference>
<feature type="region of interest" description="Disordered" evidence="9">
    <location>
        <begin position="1"/>
        <end position="20"/>
    </location>
</feature>
<name>A0A9W6FLG2_XANFL</name>
<dbReference type="EMBL" id="JAVDPY010000001">
    <property type="protein sequence ID" value="MDR6331900.1"/>
    <property type="molecule type" value="Genomic_DNA"/>
</dbReference>
<evidence type="ECO:0000313" key="12">
    <source>
        <dbReference type="Proteomes" id="UP001144397"/>
    </source>
</evidence>
<evidence type="ECO:0000313" key="10">
    <source>
        <dbReference type="EMBL" id="GLI22307.1"/>
    </source>
</evidence>
<gene>
    <name evidence="10" type="primary">ispA</name>
    <name evidence="11" type="ORF">GGQ86_000347</name>
    <name evidence="10" type="ORF">XFLAVUS301_19810</name>
</gene>
<keyword evidence="3 8" id="KW-0808">Transferase</keyword>
<sequence length="349" mass="35896">MGQKGGRDRRTEASATAPREALSAAAGGVALAVAAPDIDATPALDTALPDFPPRSRDLSYLRAVVDRRLGLLVPPAASHPAVLHAAMRHILLAPGKRLRPLLVMAAAMQLDASEHAVLDFGCALEMIHASSLIIDDLPCMDDAMVRRAQPTTHVKYGEDVAVLAAVALLSRALGVAGAAPGTSDHVRLDAVCILSKAVGSLGLCGGQYDDLRPSPGRSLAATEDVNRRKTGVLFSAAVEIAGRAAAADEAQTGHLRALAGHVGSAYQILDDILDNSGSAAALGKDVGKDANKATVIASLGAPRARKLLSEHLAGALAASKELGPNKEGQQPLRDFMTAAFGELMGPLAP</sequence>
<dbReference type="EMBL" id="BSDO01000002">
    <property type="protein sequence ID" value="GLI22307.1"/>
    <property type="molecule type" value="Genomic_DNA"/>
</dbReference>
<dbReference type="RefSeq" id="WP_281807356.1">
    <property type="nucleotide sequence ID" value="NZ_BSDO01000002.1"/>
</dbReference>
<dbReference type="PROSITE" id="PS00444">
    <property type="entry name" value="POLYPRENYL_SYNTHASE_2"/>
    <property type="match status" value="1"/>
</dbReference>
<dbReference type="GO" id="GO:0004659">
    <property type="term" value="F:prenyltransferase activity"/>
    <property type="evidence" value="ECO:0007669"/>
    <property type="project" value="InterPro"/>
</dbReference>
<reference evidence="10" key="1">
    <citation type="submission" date="2022-12" db="EMBL/GenBank/DDBJ databases">
        <title>Reference genome sequencing for broad-spectrum identification of bacterial and archaeal isolates by mass spectrometry.</title>
        <authorList>
            <person name="Sekiguchi Y."/>
            <person name="Tourlousse D.M."/>
        </authorList>
    </citation>
    <scope>NUCLEOTIDE SEQUENCE</scope>
    <source>
        <strain evidence="10">301</strain>
    </source>
</reference>
<dbReference type="Proteomes" id="UP001144397">
    <property type="component" value="Unassembled WGS sequence"/>
</dbReference>
<evidence type="ECO:0000313" key="13">
    <source>
        <dbReference type="Proteomes" id="UP001245370"/>
    </source>
</evidence>
<evidence type="ECO:0000256" key="9">
    <source>
        <dbReference type="SAM" id="MobiDB-lite"/>
    </source>
</evidence>
<evidence type="ECO:0000256" key="4">
    <source>
        <dbReference type="ARBA" id="ARBA00022723"/>
    </source>
</evidence>
<dbReference type="SUPFAM" id="SSF48576">
    <property type="entry name" value="Terpenoid synthases"/>
    <property type="match status" value="1"/>
</dbReference>
<dbReference type="GO" id="GO:0016114">
    <property type="term" value="P:terpenoid biosynthetic process"/>
    <property type="evidence" value="ECO:0007669"/>
    <property type="project" value="UniProtKB-ARBA"/>
</dbReference>
<dbReference type="Gene3D" id="1.10.600.10">
    <property type="entry name" value="Farnesyl Diphosphate Synthase"/>
    <property type="match status" value="1"/>
</dbReference>
<comment type="cofactor">
    <cofactor evidence="1">
        <name>Mg(2+)</name>
        <dbReference type="ChEBI" id="CHEBI:18420"/>
    </cofactor>
</comment>
<dbReference type="PANTHER" id="PTHR43281">
    <property type="entry name" value="FARNESYL DIPHOSPHATE SYNTHASE"/>
    <property type="match status" value="1"/>
</dbReference>